<proteinExistence type="inferred from homology"/>
<dbReference type="AlphaFoldDB" id="A0A7H1BEB6"/>
<evidence type="ECO:0000313" key="6">
    <source>
        <dbReference type="Proteomes" id="UP000516428"/>
    </source>
</evidence>
<keyword evidence="3" id="KW-0732">Signal</keyword>
<evidence type="ECO:0000313" key="5">
    <source>
        <dbReference type="EMBL" id="QNS07071.1"/>
    </source>
</evidence>
<dbReference type="CDD" id="cd00118">
    <property type="entry name" value="LysM"/>
    <property type="match status" value="1"/>
</dbReference>
<dbReference type="InterPro" id="IPR036779">
    <property type="entry name" value="LysM_dom_sf"/>
</dbReference>
<accession>A0A7H1BEB6</accession>
<gene>
    <name evidence="5" type="ORF">IAG42_28095</name>
</gene>
<dbReference type="CDD" id="cd13925">
    <property type="entry name" value="RPF"/>
    <property type="match status" value="1"/>
</dbReference>
<sequence>MHLIPVTPAARRCAAALLGALLPLGLTLDLARAAAVPPPAPGPGGLSAPRVCTKGTWPWDCVAECESSGRWNANTGNSYYGGLQFWQATWKEFGGLKYAPRADLATREEQIKVAEDVVRVQGWGAWPVCAKRYGLSGRAHFVQPGDTLAAVAARFKVAGGWEALYRANTKTIGPDPNRLTVGMMLKLP</sequence>
<dbReference type="EMBL" id="CP061281">
    <property type="protein sequence ID" value="QNS07071.1"/>
    <property type="molecule type" value="Genomic_DNA"/>
</dbReference>
<evidence type="ECO:0000256" key="1">
    <source>
        <dbReference type="ARBA" id="ARBA00010830"/>
    </source>
</evidence>
<dbReference type="Gene3D" id="3.10.350.10">
    <property type="entry name" value="LysM domain"/>
    <property type="match status" value="1"/>
</dbReference>
<protein>
    <submittedName>
        <fullName evidence="5">LysM peptidoglycan-binding domain-containing protein</fullName>
    </submittedName>
</protein>
<dbReference type="GO" id="GO:0016787">
    <property type="term" value="F:hydrolase activity"/>
    <property type="evidence" value="ECO:0007669"/>
    <property type="project" value="UniProtKB-KW"/>
</dbReference>
<dbReference type="Pfam" id="PF06737">
    <property type="entry name" value="Transglycosylas"/>
    <property type="match status" value="1"/>
</dbReference>
<dbReference type="Gene3D" id="1.10.530.10">
    <property type="match status" value="1"/>
</dbReference>
<name>A0A7H1BEB6_9ACTN</name>
<dbReference type="SMART" id="SM00257">
    <property type="entry name" value="LysM"/>
    <property type="match status" value="1"/>
</dbReference>
<dbReference type="InterPro" id="IPR010618">
    <property type="entry name" value="RPF"/>
</dbReference>
<feature type="signal peptide" evidence="3">
    <location>
        <begin position="1"/>
        <end position="33"/>
    </location>
</feature>
<comment type="similarity">
    <text evidence="1">Belongs to the transglycosylase family. Rpf subfamily.</text>
</comment>
<evidence type="ECO:0000259" key="4">
    <source>
        <dbReference type="PROSITE" id="PS51782"/>
    </source>
</evidence>
<dbReference type="KEGG" id="sxn:IAG42_28095"/>
<feature type="chain" id="PRO_5028825619" evidence="3">
    <location>
        <begin position="34"/>
        <end position="188"/>
    </location>
</feature>
<dbReference type="SUPFAM" id="SSF53955">
    <property type="entry name" value="Lysozyme-like"/>
    <property type="match status" value="1"/>
</dbReference>
<dbReference type="Proteomes" id="UP000516428">
    <property type="component" value="Chromosome"/>
</dbReference>
<keyword evidence="2" id="KW-0378">Hydrolase</keyword>
<dbReference type="InterPro" id="IPR023346">
    <property type="entry name" value="Lysozyme-like_dom_sf"/>
</dbReference>
<dbReference type="PROSITE" id="PS51782">
    <property type="entry name" value="LYSM"/>
    <property type="match status" value="1"/>
</dbReference>
<dbReference type="RefSeq" id="WP_188339746.1">
    <property type="nucleotide sequence ID" value="NZ_CP061281.1"/>
</dbReference>
<feature type="domain" description="LysM" evidence="4">
    <location>
        <begin position="138"/>
        <end position="187"/>
    </location>
</feature>
<reference evidence="5 6" key="1">
    <citation type="submission" date="2020-09" db="EMBL/GenBank/DDBJ databases">
        <title>A novel species.</title>
        <authorList>
            <person name="Gao J."/>
        </authorList>
    </citation>
    <scope>NUCLEOTIDE SEQUENCE [LARGE SCALE GENOMIC DNA]</scope>
    <source>
        <strain evidence="5 6">CRXT-Y-14</strain>
    </source>
</reference>
<dbReference type="InterPro" id="IPR018392">
    <property type="entry name" value="LysM"/>
</dbReference>
<evidence type="ECO:0000256" key="3">
    <source>
        <dbReference type="SAM" id="SignalP"/>
    </source>
</evidence>
<evidence type="ECO:0000256" key="2">
    <source>
        <dbReference type="ARBA" id="ARBA00022801"/>
    </source>
</evidence>
<organism evidence="5 6">
    <name type="scientific">Streptomyces xanthii</name>
    <dbReference type="NCBI Taxonomy" id="2768069"/>
    <lineage>
        <taxon>Bacteria</taxon>
        <taxon>Bacillati</taxon>
        <taxon>Actinomycetota</taxon>
        <taxon>Actinomycetes</taxon>
        <taxon>Kitasatosporales</taxon>
        <taxon>Streptomycetaceae</taxon>
        <taxon>Streptomyces</taxon>
    </lineage>
</organism>
<dbReference type="SUPFAM" id="SSF54106">
    <property type="entry name" value="LysM domain"/>
    <property type="match status" value="1"/>
</dbReference>
<keyword evidence="6" id="KW-1185">Reference proteome</keyword>
<dbReference type="Pfam" id="PF01476">
    <property type="entry name" value="LysM"/>
    <property type="match status" value="1"/>
</dbReference>